<keyword evidence="1" id="KW-0472">Membrane</keyword>
<evidence type="ECO:0000256" key="1">
    <source>
        <dbReference type="SAM" id="Phobius"/>
    </source>
</evidence>
<feature type="transmembrane region" description="Helical" evidence="1">
    <location>
        <begin position="61"/>
        <end position="82"/>
    </location>
</feature>
<gene>
    <name evidence="2" type="ORF">HNQ61_004403</name>
</gene>
<protein>
    <submittedName>
        <fullName evidence="2">Uncharacterized protein</fullName>
    </submittedName>
</protein>
<feature type="transmembrane region" description="Helical" evidence="1">
    <location>
        <begin position="29"/>
        <end position="49"/>
    </location>
</feature>
<accession>A0A841H412</accession>
<dbReference type="EMBL" id="JACHIA010000017">
    <property type="protein sequence ID" value="MBB6072740.1"/>
    <property type="molecule type" value="Genomic_DNA"/>
</dbReference>
<reference evidence="2 3" key="1">
    <citation type="submission" date="2020-08" db="EMBL/GenBank/DDBJ databases">
        <title>Genomic Encyclopedia of Type Strains, Phase IV (KMG-IV): sequencing the most valuable type-strain genomes for metagenomic binning, comparative biology and taxonomic classification.</title>
        <authorList>
            <person name="Goeker M."/>
        </authorList>
    </citation>
    <scope>NUCLEOTIDE SEQUENCE [LARGE SCALE GENOMIC DNA]</scope>
    <source>
        <strain evidence="2 3">DSM 29007</strain>
    </source>
</reference>
<keyword evidence="1" id="KW-0812">Transmembrane</keyword>
<proteinExistence type="predicted"/>
<keyword evidence="1" id="KW-1133">Transmembrane helix</keyword>
<evidence type="ECO:0000313" key="3">
    <source>
        <dbReference type="Proteomes" id="UP000582837"/>
    </source>
</evidence>
<dbReference type="RefSeq" id="WP_170038770.1">
    <property type="nucleotide sequence ID" value="NZ_JABDTL010000002.1"/>
</dbReference>
<organism evidence="2 3">
    <name type="scientific">Longimicrobium terrae</name>
    <dbReference type="NCBI Taxonomy" id="1639882"/>
    <lineage>
        <taxon>Bacteria</taxon>
        <taxon>Pseudomonadati</taxon>
        <taxon>Gemmatimonadota</taxon>
        <taxon>Longimicrobiia</taxon>
        <taxon>Longimicrobiales</taxon>
        <taxon>Longimicrobiaceae</taxon>
        <taxon>Longimicrobium</taxon>
    </lineage>
</organism>
<dbReference type="AlphaFoldDB" id="A0A841H412"/>
<dbReference type="Proteomes" id="UP000582837">
    <property type="component" value="Unassembled WGS sequence"/>
</dbReference>
<sequence length="91" mass="9712">MQPPESRHDPYGDREAAEREAGRAGLRRWMVALLACLLWCVAGGALTVYGFHMTDAENGPLLVQSGPWLAGAGVLITVLHALSRGRDAGAE</sequence>
<name>A0A841H412_9BACT</name>
<evidence type="ECO:0000313" key="2">
    <source>
        <dbReference type="EMBL" id="MBB6072740.1"/>
    </source>
</evidence>
<comment type="caution">
    <text evidence="2">The sequence shown here is derived from an EMBL/GenBank/DDBJ whole genome shotgun (WGS) entry which is preliminary data.</text>
</comment>
<keyword evidence="3" id="KW-1185">Reference proteome</keyword>